<keyword evidence="3" id="KW-1185">Reference proteome</keyword>
<reference evidence="2 3" key="1">
    <citation type="journal article" date="2015" name="Nat. Commun.">
        <title>Outbred genome sequencing and CRISPR/Cas9 gene editing in butterflies.</title>
        <authorList>
            <person name="Li X."/>
            <person name="Fan D."/>
            <person name="Zhang W."/>
            <person name="Liu G."/>
            <person name="Zhang L."/>
            <person name="Zhao L."/>
            <person name="Fang X."/>
            <person name="Chen L."/>
            <person name="Dong Y."/>
            <person name="Chen Y."/>
            <person name="Ding Y."/>
            <person name="Zhao R."/>
            <person name="Feng M."/>
            <person name="Zhu Y."/>
            <person name="Feng Y."/>
            <person name="Jiang X."/>
            <person name="Zhu D."/>
            <person name="Xiang H."/>
            <person name="Feng X."/>
            <person name="Li S."/>
            <person name="Wang J."/>
            <person name="Zhang G."/>
            <person name="Kronforst M.R."/>
            <person name="Wang W."/>
        </authorList>
    </citation>
    <scope>NUCLEOTIDE SEQUENCE [LARGE SCALE GENOMIC DNA]</scope>
    <source>
        <strain evidence="2">Ya'a_city_454_Px</strain>
        <tissue evidence="2">Whole body</tissue>
    </source>
</reference>
<feature type="compositionally biased region" description="Basic and acidic residues" evidence="1">
    <location>
        <begin position="130"/>
        <end position="155"/>
    </location>
</feature>
<name>A0A194QHC0_PAPXU</name>
<proteinExistence type="predicted"/>
<evidence type="ECO:0000256" key="1">
    <source>
        <dbReference type="SAM" id="MobiDB-lite"/>
    </source>
</evidence>
<evidence type="ECO:0000313" key="3">
    <source>
        <dbReference type="Proteomes" id="UP000053268"/>
    </source>
</evidence>
<feature type="compositionally biased region" description="Polar residues" evidence="1">
    <location>
        <begin position="66"/>
        <end position="77"/>
    </location>
</feature>
<feature type="region of interest" description="Disordered" evidence="1">
    <location>
        <begin position="66"/>
        <end position="109"/>
    </location>
</feature>
<gene>
    <name evidence="2" type="ORF">RR46_04059</name>
</gene>
<protein>
    <submittedName>
        <fullName evidence="2">Uncharacterized protein</fullName>
    </submittedName>
</protein>
<dbReference type="Proteomes" id="UP000053268">
    <property type="component" value="Unassembled WGS sequence"/>
</dbReference>
<evidence type="ECO:0000313" key="2">
    <source>
        <dbReference type="EMBL" id="KPJ04943.1"/>
    </source>
</evidence>
<sequence length="174" mass="18763">MSMGVVDYLGVPAARLPPSQKKDRVFFVCQSNKGGNRRRCSPLFTDKPNLQSKLYKRTHTHTLAATGQRAVSDQLTSAPPLHSAHGSRRNSVPRDAAPHTSALIQDKQDKRVAGILRSWAGSGYSVKSEPSGERRVASGERRARAGASREPREPLASHGHSTVGASGPPQQHDA</sequence>
<dbReference type="EMBL" id="KQ458793">
    <property type="protein sequence ID" value="KPJ04943.1"/>
    <property type="molecule type" value="Genomic_DNA"/>
</dbReference>
<feature type="region of interest" description="Disordered" evidence="1">
    <location>
        <begin position="122"/>
        <end position="174"/>
    </location>
</feature>
<dbReference type="AlphaFoldDB" id="A0A194QHC0"/>
<organism evidence="2 3">
    <name type="scientific">Papilio xuthus</name>
    <name type="common">Asian swallowtail butterfly</name>
    <dbReference type="NCBI Taxonomy" id="66420"/>
    <lineage>
        <taxon>Eukaryota</taxon>
        <taxon>Metazoa</taxon>
        <taxon>Ecdysozoa</taxon>
        <taxon>Arthropoda</taxon>
        <taxon>Hexapoda</taxon>
        <taxon>Insecta</taxon>
        <taxon>Pterygota</taxon>
        <taxon>Neoptera</taxon>
        <taxon>Endopterygota</taxon>
        <taxon>Lepidoptera</taxon>
        <taxon>Glossata</taxon>
        <taxon>Ditrysia</taxon>
        <taxon>Papilionoidea</taxon>
        <taxon>Papilionidae</taxon>
        <taxon>Papilioninae</taxon>
        <taxon>Papilio</taxon>
    </lineage>
</organism>
<accession>A0A194QHC0</accession>